<dbReference type="KEGG" id="lcre:Pla8534_15580"/>
<protein>
    <recommendedName>
        <fullName evidence="4">TraB family protein</fullName>
    </recommendedName>
</protein>
<accession>A0A518DPK8</accession>
<dbReference type="OrthoDB" id="249177at2"/>
<dbReference type="RefSeq" id="WP_145051031.1">
    <property type="nucleotide sequence ID" value="NZ_CP036433.1"/>
</dbReference>
<proteinExistence type="predicted"/>
<keyword evidence="3" id="KW-1185">Reference proteome</keyword>
<feature type="signal peptide" evidence="1">
    <location>
        <begin position="1"/>
        <end position="27"/>
    </location>
</feature>
<evidence type="ECO:0000256" key="1">
    <source>
        <dbReference type="SAM" id="SignalP"/>
    </source>
</evidence>
<organism evidence="2 3">
    <name type="scientific">Lignipirellula cremea</name>
    <dbReference type="NCBI Taxonomy" id="2528010"/>
    <lineage>
        <taxon>Bacteria</taxon>
        <taxon>Pseudomonadati</taxon>
        <taxon>Planctomycetota</taxon>
        <taxon>Planctomycetia</taxon>
        <taxon>Pirellulales</taxon>
        <taxon>Pirellulaceae</taxon>
        <taxon>Lignipirellula</taxon>
    </lineage>
</organism>
<name>A0A518DPK8_9BACT</name>
<reference evidence="2 3" key="1">
    <citation type="submission" date="2019-02" db="EMBL/GenBank/DDBJ databases">
        <title>Deep-cultivation of Planctomycetes and their phenomic and genomic characterization uncovers novel biology.</title>
        <authorList>
            <person name="Wiegand S."/>
            <person name="Jogler M."/>
            <person name="Boedeker C."/>
            <person name="Pinto D."/>
            <person name="Vollmers J."/>
            <person name="Rivas-Marin E."/>
            <person name="Kohn T."/>
            <person name="Peeters S.H."/>
            <person name="Heuer A."/>
            <person name="Rast P."/>
            <person name="Oberbeckmann S."/>
            <person name="Bunk B."/>
            <person name="Jeske O."/>
            <person name="Meyerdierks A."/>
            <person name="Storesund J.E."/>
            <person name="Kallscheuer N."/>
            <person name="Luecker S."/>
            <person name="Lage O.M."/>
            <person name="Pohl T."/>
            <person name="Merkel B.J."/>
            <person name="Hornburger P."/>
            <person name="Mueller R.-W."/>
            <person name="Bruemmer F."/>
            <person name="Labrenz M."/>
            <person name="Spormann A.M."/>
            <person name="Op den Camp H."/>
            <person name="Overmann J."/>
            <person name="Amann R."/>
            <person name="Jetten M.S.M."/>
            <person name="Mascher T."/>
            <person name="Medema M.H."/>
            <person name="Devos D.P."/>
            <person name="Kaster A.-K."/>
            <person name="Ovreas L."/>
            <person name="Rohde M."/>
            <person name="Galperin M.Y."/>
            <person name="Jogler C."/>
        </authorList>
    </citation>
    <scope>NUCLEOTIDE SEQUENCE [LARGE SCALE GENOMIC DNA]</scope>
    <source>
        <strain evidence="2 3">Pla85_3_4</strain>
    </source>
</reference>
<feature type="chain" id="PRO_5022100282" description="TraB family protein" evidence="1">
    <location>
        <begin position="28"/>
        <end position="302"/>
    </location>
</feature>
<keyword evidence="1" id="KW-0732">Signal</keyword>
<evidence type="ECO:0000313" key="3">
    <source>
        <dbReference type="Proteomes" id="UP000317648"/>
    </source>
</evidence>
<dbReference type="PANTHER" id="PTHR35757:SF1">
    <property type="entry name" value="THERMOSOME SUBUNIT GAMMA"/>
    <property type="match status" value="1"/>
</dbReference>
<sequence length="302" mass="33345" precursor="true">MSQARLTPLVAKSVANSLLCLSAFAWGATAAAQQNQVEDQANQQVEAAPAPKFLRVVRNDRGVPQALETAIARYQSPDGVIVDLVGVVHIADKDYYAKLNDVFAGYDSVLYELVAPPNKRPEPGRRGGGAVSGVQTGMTGMLDLAFQLDHIDYKKPNFVHADMSPEEFSQSMNDRGESVWQMVFRSIGYSAARQGTDGPGEIGMLQALFSSNRAVLMKRQMATQFEDLEGGMAALEGPDGSTLITERNRKAFEVLETEIQSGKKKLAVFYGAGHLIDMDRRLRDDFKMKPLEMRWLRAWKID</sequence>
<dbReference type="AlphaFoldDB" id="A0A518DPK8"/>
<dbReference type="EMBL" id="CP036433">
    <property type="protein sequence ID" value="QDU93775.1"/>
    <property type="molecule type" value="Genomic_DNA"/>
</dbReference>
<evidence type="ECO:0000313" key="2">
    <source>
        <dbReference type="EMBL" id="QDU93775.1"/>
    </source>
</evidence>
<gene>
    <name evidence="2" type="ORF">Pla8534_15580</name>
</gene>
<evidence type="ECO:0008006" key="4">
    <source>
        <dbReference type="Google" id="ProtNLM"/>
    </source>
</evidence>
<dbReference type="Proteomes" id="UP000317648">
    <property type="component" value="Chromosome"/>
</dbReference>
<dbReference type="PANTHER" id="PTHR35757">
    <property type="entry name" value="THERMOSOME SUBUNIT GAMMA"/>
    <property type="match status" value="1"/>
</dbReference>